<evidence type="ECO:0000313" key="10">
    <source>
        <dbReference type="Proteomes" id="UP000366872"/>
    </source>
</evidence>
<dbReference type="InterPro" id="IPR011992">
    <property type="entry name" value="EF-hand-dom_pair"/>
</dbReference>
<dbReference type="Gene3D" id="1.10.238.10">
    <property type="entry name" value="EF-hand"/>
    <property type="match status" value="1"/>
</dbReference>
<dbReference type="GO" id="GO:0004423">
    <property type="term" value="F:iduronate-2-sulfatase activity"/>
    <property type="evidence" value="ECO:0007669"/>
    <property type="project" value="InterPro"/>
</dbReference>
<dbReference type="PANTHER" id="PTHR45953">
    <property type="entry name" value="IDURONATE 2-SULFATASE"/>
    <property type="match status" value="1"/>
</dbReference>
<evidence type="ECO:0000259" key="8">
    <source>
        <dbReference type="PROSITE" id="PS50222"/>
    </source>
</evidence>
<dbReference type="Pfam" id="PF00884">
    <property type="entry name" value="Sulfatase"/>
    <property type="match status" value="1"/>
</dbReference>
<dbReference type="Pfam" id="PF13202">
    <property type="entry name" value="EF-hand_5"/>
    <property type="match status" value="1"/>
</dbReference>
<dbReference type="GO" id="GO:0005509">
    <property type="term" value="F:calcium ion binding"/>
    <property type="evidence" value="ECO:0007669"/>
    <property type="project" value="InterPro"/>
</dbReference>
<dbReference type="InterPro" id="IPR035874">
    <property type="entry name" value="IDS"/>
</dbReference>
<sequence length="608" mass="68850">MMNKSLKAMVLGGLVGVVSAAERPNVVLIVCDDLNDYITGIQGQAGHPQTLTPHMEKLASSGVAFRRAYSNHPVCAPSRSSFLTGIYGHTSGNLFWNKWFQNPVLKNSRSLMDHFKQNGYHVVGSGKMMHHGKPDEWSEFKYKADYGPMAYDGEKRVAHPGVPKPFWDIGSVDGSWGALEDIPYADEDKPGSGWIYGDWSKLKRFNPETDLTPDEMNAEWAVNQIESFSKQDGDQPFFLGVGFIRPHTPLHVAKKYFEMFPLDELEMPLIKDGDADDTHYREIFDPGHKGLRYYKTLMDSYDGDKERAIKTFTQAYLACVAAVDECIGDVVEAIDNSPYKDNTIIVVTSDHGWQMGQKDYLFKNSPWEESCRVPLVVRAPGVAKAGRVAEHPVSLIDLYPTLVDLCGLPKETRKNKNGAPLDGYSVRPFLENPQSRTWEGPEGALSMIYVGELNKGFSSEDKNMLKNQHWSYRTERWRYIRYFDGVEELYDHESDPREWTNLAGSPEHAAIKKKLHQQILEITGPLDRKTPTQQTVSSKPKKKWNWFGTLDTNKDGIVTEGEWLTWNKKSAVKKGDSFNEAKQKEYFAARDANGDGQLTRKELEESLK</sequence>
<dbReference type="InterPro" id="IPR000917">
    <property type="entry name" value="Sulfatase_N"/>
</dbReference>
<feature type="chain" id="PRO_5028912133" evidence="7">
    <location>
        <begin position="21"/>
        <end position="608"/>
    </location>
</feature>
<name>A0A6C2UAQ1_PONDE</name>
<evidence type="ECO:0000256" key="4">
    <source>
        <dbReference type="ARBA" id="ARBA00022729"/>
    </source>
</evidence>
<gene>
    <name evidence="9" type="ORF">PDESU_05035</name>
</gene>
<dbReference type="Gene3D" id="3.40.720.10">
    <property type="entry name" value="Alkaline Phosphatase, subunit A"/>
    <property type="match status" value="1"/>
</dbReference>
<dbReference type="InterPro" id="IPR018247">
    <property type="entry name" value="EF_Hand_1_Ca_BS"/>
</dbReference>
<dbReference type="InterPro" id="IPR024607">
    <property type="entry name" value="Sulfatase_CS"/>
</dbReference>
<dbReference type="InterPro" id="IPR017850">
    <property type="entry name" value="Alkaline_phosphatase_core_sf"/>
</dbReference>
<dbReference type="PROSITE" id="PS50222">
    <property type="entry name" value="EF_HAND_2"/>
    <property type="match status" value="1"/>
</dbReference>
<evidence type="ECO:0000256" key="2">
    <source>
        <dbReference type="ARBA" id="ARBA00008779"/>
    </source>
</evidence>
<dbReference type="CDD" id="cd16030">
    <property type="entry name" value="iduronate-2-sulfatase"/>
    <property type="match status" value="1"/>
</dbReference>
<evidence type="ECO:0000256" key="3">
    <source>
        <dbReference type="ARBA" id="ARBA00022723"/>
    </source>
</evidence>
<accession>A0A6C2UAQ1</accession>
<evidence type="ECO:0000313" key="9">
    <source>
        <dbReference type="EMBL" id="VGO16444.1"/>
    </source>
</evidence>
<keyword evidence="3" id="KW-0479">Metal-binding</keyword>
<feature type="signal peptide" evidence="7">
    <location>
        <begin position="1"/>
        <end position="20"/>
    </location>
</feature>
<dbReference type="GO" id="GO:0005737">
    <property type="term" value="C:cytoplasm"/>
    <property type="evidence" value="ECO:0007669"/>
    <property type="project" value="TreeGrafter"/>
</dbReference>
<dbReference type="Proteomes" id="UP000366872">
    <property type="component" value="Unassembled WGS sequence"/>
</dbReference>
<evidence type="ECO:0000256" key="1">
    <source>
        <dbReference type="ARBA" id="ARBA00001913"/>
    </source>
</evidence>
<proteinExistence type="inferred from homology"/>
<keyword evidence="6" id="KW-0106">Calcium</keyword>
<dbReference type="InterPro" id="IPR002048">
    <property type="entry name" value="EF_hand_dom"/>
</dbReference>
<evidence type="ECO:0000256" key="6">
    <source>
        <dbReference type="ARBA" id="ARBA00022837"/>
    </source>
</evidence>
<evidence type="ECO:0000256" key="5">
    <source>
        <dbReference type="ARBA" id="ARBA00022801"/>
    </source>
</evidence>
<comment type="similarity">
    <text evidence="2">Belongs to the sulfatase family.</text>
</comment>
<dbReference type="AlphaFoldDB" id="A0A6C2UAQ1"/>
<keyword evidence="4 7" id="KW-0732">Signal</keyword>
<comment type="cofactor">
    <cofactor evidence="1">
        <name>Ca(2+)</name>
        <dbReference type="ChEBI" id="CHEBI:29108"/>
    </cofactor>
</comment>
<feature type="domain" description="EF-hand" evidence="8">
    <location>
        <begin position="578"/>
        <end position="608"/>
    </location>
</feature>
<dbReference type="PROSITE" id="PS00018">
    <property type="entry name" value="EF_HAND_1"/>
    <property type="match status" value="2"/>
</dbReference>
<dbReference type="SUPFAM" id="SSF53649">
    <property type="entry name" value="Alkaline phosphatase-like"/>
    <property type="match status" value="1"/>
</dbReference>
<dbReference type="PROSITE" id="PS00523">
    <property type="entry name" value="SULFATASE_1"/>
    <property type="match status" value="1"/>
</dbReference>
<dbReference type="SUPFAM" id="SSF47473">
    <property type="entry name" value="EF-hand"/>
    <property type="match status" value="1"/>
</dbReference>
<evidence type="ECO:0000256" key="7">
    <source>
        <dbReference type="SAM" id="SignalP"/>
    </source>
</evidence>
<dbReference type="RefSeq" id="WP_136081951.1">
    <property type="nucleotide sequence ID" value="NZ_CAAHFG010000003.1"/>
</dbReference>
<organism evidence="9 10">
    <name type="scientific">Pontiella desulfatans</name>
    <dbReference type="NCBI Taxonomy" id="2750659"/>
    <lineage>
        <taxon>Bacteria</taxon>
        <taxon>Pseudomonadati</taxon>
        <taxon>Kiritimatiellota</taxon>
        <taxon>Kiritimatiellia</taxon>
        <taxon>Kiritimatiellales</taxon>
        <taxon>Pontiellaceae</taxon>
        <taxon>Pontiella</taxon>
    </lineage>
</organism>
<reference evidence="9 10" key="1">
    <citation type="submission" date="2019-04" db="EMBL/GenBank/DDBJ databases">
        <authorList>
            <person name="Van Vliet M D."/>
        </authorList>
    </citation>
    <scope>NUCLEOTIDE SEQUENCE [LARGE SCALE GENOMIC DNA]</scope>
    <source>
        <strain evidence="9 10">F1</strain>
    </source>
</reference>
<protein>
    <submittedName>
        <fullName evidence="9">Arylsulfatase</fullName>
    </submittedName>
</protein>
<dbReference type="PANTHER" id="PTHR45953:SF1">
    <property type="entry name" value="IDURONATE 2-SULFATASE"/>
    <property type="match status" value="1"/>
</dbReference>
<keyword evidence="10" id="KW-1185">Reference proteome</keyword>
<dbReference type="EMBL" id="CAAHFG010000003">
    <property type="protein sequence ID" value="VGO16444.1"/>
    <property type="molecule type" value="Genomic_DNA"/>
</dbReference>
<keyword evidence="5" id="KW-0378">Hydrolase</keyword>